<dbReference type="AlphaFoldDB" id="A0A9D1CVG0"/>
<evidence type="ECO:0000313" key="2">
    <source>
        <dbReference type="Proteomes" id="UP000824260"/>
    </source>
</evidence>
<accession>A0A9D1CVG0</accession>
<reference evidence="1" key="2">
    <citation type="journal article" date="2021" name="PeerJ">
        <title>Extensive microbial diversity within the chicken gut microbiome revealed by metagenomics and culture.</title>
        <authorList>
            <person name="Gilroy R."/>
            <person name="Ravi A."/>
            <person name="Getino M."/>
            <person name="Pursley I."/>
            <person name="Horton D.L."/>
            <person name="Alikhan N.F."/>
            <person name="Baker D."/>
            <person name="Gharbi K."/>
            <person name="Hall N."/>
            <person name="Watson M."/>
            <person name="Adriaenssens E.M."/>
            <person name="Foster-Nyarko E."/>
            <person name="Jarju S."/>
            <person name="Secka A."/>
            <person name="Antonio M."/>
            <person name="Oren A."/>
            <person name="Chaudhuri R.R."/>
            <person name="La Ragione R."/>
            <person name="Hildebrand F."/>
            <person name="Pallen M.J."/>
        </authorList>
    </citation>
    <scope>NUCLEOTIDE SEQUENCE</scope>
    <source>
        <strain evidence="1">ChiSjej6B24-2974</strain>
    </source>
</reference>
<feature type="non-terminal residue" evidence="1">
    <location>
        <position position="1"/>
    </location>
</feature>
<comment type="caution">
    <text evidence="1">The sequence shown here is derived from an EMBL/GenBank/DDBJ whole genome shotgun (WGS) entry which is preliminary data.</text>
</comment>
<sequence length="1124" mass="115924">GSAQLRELAVQYAHIGTAAVEQLSANSITALKAYITEIVAGNITTDELYAGIASIALAQITTANIEKANIDWAQIGTLAADVAEIAKAHLGDADIDWASIQNLTAAVAEIADAKIENATIGTAQIEGLNALVAQILHAEVEVGDFTLAEVQNLLANALILEQGSAGSMSITNLVVTQANMLGAVIQNLVLPGTDGKYYEIVVGADGALSTSEVTVSEGEIAAGELDDGRQIVATTINAGSINGSTITAQQAILDTIFTQALTAGKITAGDALLASATIPTLYATSIQAIGNSLTFEANEKIQSIVGDVGSAQGAAEAAQEAADFAAPYISAVPPETAPEAGKLWLDEGVTPPVLRAWRGLNVTTAREYQETHIGRGKNLLQIPPALAPATGASAVDVSDGGYTVSVTGSGAYAQAAIIYANVIPGREYTISAAGISGGNGPYVTVQKPDRTGIAQINATTLQAAFVPDDSRVIVIFVANGGNAALESPTTAVFDGVMIEAGDTATAYEPYQDVPFLALDNGAGQMQSVAVEAGCRARQETRTNLFDPGAVTSIPGSGSGVTLSYAADGGIQIVGTTGDGYAVFGNAVPVAQYVKLPEGALTASIDAPAGVHMLFRLLKDGTTVEGGDLSTNSQITRDIAGLDYDSVSIGVQVAPNTTVNATVHPMLNAGAQALPFEAYKTVLPITGREGVDVLACGKNLLDISGLADYAQNGVTVTNNGDGSLTVSGTPTVASGYVFTCPLGNLRFPVDGQAYRANVNTRVHKRDGSSDYPVGAYTYNAATDSAVTFYIQRTVDNYVDGETFWPMVSCGDAALPWEGYVSLGGGTATPASPLYGLPGAEDTVGISADGDVLVTHRTGALIIDGEQCAPYASGFGTPEGVYAYTAPLTGSGALAEEDFPGICSHFAVIPHSAVQSERTAGTVMLGVGNSGVPQAWFFTTHATAEAFNGWLQQQQAAGTPVTIVYELAEPEMEALAAVTPIAPQPGTVNIATDADSLTATIASSGWQTVNDTTDMRADVRMLQTTVTQQAEGLEVAVSEAKALDGRLSTLEFGVRVGIDGVTLGASDSEYTMRLDEDSLDIRQGQQAIASFAYNKMWTQAAEVRDYMLLGNYILRKSSDGGLAFSL</sequence>
<evidence type="ECO:0000313" key="1">
    <source>
        <dbReference type="EMBL" id="HIQ81548.1"/>
    </source>
</evidence>
<gene>
    <name evidence="1" type="ORF">IAA52_00415</name>
</gene>
<proteinExistence type="predicted"/>
<dbReference type="EMBL" id="DVFZ01000007">
    <property type="protein sequence ID" value="HIQ81548.1"/>
    <property type="molecule type" value="Genomic_DNA"/>
</dbReference>
<protein>
    <submittedName>
        <fullName evidence="1">Uncharacterized protein</fullName>
    </submittedName>
</protein>
<dbReference type="Proteomes" id="UP000824260">
    <property type="component" value="Unassembled WGS sequence"/>
</dbReference>
<reference evidence="1" key="1">
    <citation type="submission" date="2020-10" db="EMBL/GenBank/DDBJ databases">
        <authorList>
            <person name="Gilroy R."/>
        </authorList>
    </citation>
    <scope>NUCLEOTIDE SEQUENCE</scope>
    <source>
        <strain evidence="1">ChiSjej6B24-2974</strain>
    </source>
</reference>
<name>A0A9D1CVG0_9FIRM</name>
<organism evidence="1 2">
    <name type="scientific">Candidatus Pullichristensenella stercorigallinarum</name>
    <dbReference type="NCBI Taxonomy" id="2840909"/>
    <lineage>
        <taxon>Bacteria</taxon>
        <taxon>Bacillati</taxon>
        <taxon>Bacillota</taxon>
        <taxon>Clostridia</taxon>
        <taxon>Candidatus Pullichristensenella</taxon>
    </lineage>
</organism>